<feature type="transmembrane region" description="Helical" evidence="1">
    <location>
        <begin position="216"/>
        <end position="232"/>
    </location>
</feature>
<evidence type="ECO:0000256" key="1">
    <source>
        <dbReference type="SAM" id="Phobius"/>
    </source>
</evidence>
<dbReference type="Proteomes" id="UP000215767">
    <property type="component" value="Unassembled WGS sequence"/>
</dbReference>
<comment type="caution">
    <text evidence="3">The sequence shown here is derived from an EMBL/GenBank/DDBJ whole genome shotgun (WGS) entry which is preliminary data.</text>
</comment>
<feature type="transmembrane region" description="Helical" evidence="1">
    <location>
        <begin position="74"/>
        <end position="93"/>
    </location>
</feature>
<feature type="transmembrane region" description="Helical" evidence="1">
    <location>
        <begin position="113"/>
        <end position="132"/>
    </location>
</feature>
<dbReference type="OrthoDB" id="5638726at2"/>
<sequence length="304" mass="32946">MRPYRNQDCAAGLMFAAFGAGFAWKALSYPLGTAGRMGPGYLPFWLGVMLVLLGAAILIRSFFKNVHERRIPAFNWGILILALGPWVLSKAFQTLFDPSLVSSFPFKLGPPEFFSWLVLNLTCAAALARGSLLKAIAMVVLGLLLGLVGTDVSSGVVRFAFGIDALQHGIPPASVLLGALGIGLWAKLPRSRYRTVFLGAVLVAAIGIYWRLNFDTFFICATAAFGAAGYLWNRLNCVSAPLFFGLVYGPLVEENFRRSLLLSRGDFSSFALRPLSATSLALSMAICAASLFMWKKRSMRLASA</sequence>
<reference evidence="4" key="1">
    <citation type="submission" date="2017-05" db="EMBL/GenBank/DDBJ databases">
        <title>Complete and WGS of Bordetella genogroups.</title>
        <authorList>
            <person name="Spilker T."/>
            <person name="Lipuma J."/>
        </authorList>
    </citation>
    <scope>NUCLEOTIDE SEQUENCE [LARGE SCALE GENOMIC DNA]</scope>
    <source>
        <strain evidence="4">AU8856</strain>
    </source>
</reference>
<dbReference type="EMBL" id="NEVS01000001">
    <property type="protein sequence ID" value="OZI66712.1"/>
    <property type="molecule type" value="Genomic_DNA"/>
</dbReference>
<feature type="transmembrane region" description="Helical" evidence="1">
    <location>
        <begin position="169"/>
        <end position="186"/>
    </location>
</feature>
<gene>
    <name evidence="3" type="ORF">CAL28_03030</name>
</gene>
<protein>
    <recommendedName>
        <fullName evidence="2">DUF112 domain-containing protein</fullName>
    </recommendedName>
</protein>
<feature type="transmembrane region" description="Helical" evidence="1">
    <location>
        <begin position="272"/>
        <end position="294"/>
    </location>
</feature>
<keyword evidence="1" id="KW-0472">Membrane</keyword>
<feature type="transmembrane region" description="Helical" evidence="1">
    <location>
        <begin position="193"/>
        <end position="210"/>
    </location>
</feature>
<dbReference type="InterPro" id="IPR002823">
    <property type="entry name" value="DUF112_TM"/>
</dbReference>
<dbReference type="PANTHER" id="PTHR35342:SF5">
    <property type="entry name" value="TRICARBOXYLIC TRANSPORT PROTEIN"/>
    <property type="match status" value="1"/>
</dbReference>
<evidence type="ECO:0000259" key="2">
    <source>
        <dbReference type="Pfam" id="PF01970"/>
    </source>
</evidence>
<feature type="transmembrane region" description="Helical" evidence="1">
    <location>
        <begin position="139"/>
        <end position="163"/>
    </location>
</feature>
<dbReference type="PANTHER" id="PTHR35342">
    <property type="entry name" value="TRICARBOXYLIC TRANSPORT PROTEIN"/>
    <property type="match status" value="1"/>
</dbReference>
<name>A0A261UZD3_9BORD</name>
<dbReference type="RefSeq" id="WP_094839914.1">
    <property type="nucleotide sequence ID" value="NZ_NEVS01000001.1"/>
</dbReference>
<feature type="domain" description="DUF112" evidence="2">
    <location>
        <begin position="100"/>
        <end position="183"/>
    </location>
</feature>
<accession>A0A261UZD3</accession>
<dbReference type="Pfam" id="PF01970">
    <property type="entry name" value="TctA"/>
    <property type="match status" value="1"/>
</dbReference>
<evidence type="ECO:0000313" key="4">
    <source>
        <dbReference type="Proteomes" id="UP000215767"/>
    </source>
</evidence>
<evidence type="ECO:0000313" key="3">
    <source>
        <dbReference type="EMBL" id="OZI66712.1"/>
    </source>
</evidence>
<keyword evidence="4" id="KW-1185">Reference proteome</keyword>
<keyword evidence="1" id="KW-1133">Transmembrane helix</keyword>
<feature type="transmembrane region" description="Helical" evidence="1">
    <location>
        <begin position="237"/>
        <end position="252"/>
    </location>
</feature>
<organism evidence="3 4">
    <name type="scientific">Bordetella genomosp. 11</name>
    <dbReference type="NCBI Taxonomy" id="1416808"/>
    <lineage>
        <taxon>Bacteria</taxon>
        <taxon>Pseudomonadati</taxon>
        <taxon>Pseudomonadota</taxon>
        <taxon>Betaproteobacteria</taxon>
        <taxon>Burkholderiales</taxon>
        <taxon>Alcaligenaceae</taxon>
        <taxon>Bordetella</taxon>
    </lineage>
</organism>
<feature type="transmembrane region" description="Helical" evidence="1">
    <location>
        <begin position="44"/>
        <end position="62"/>
    </location>
</feature>
<dbReference type="AlphaFoldDB" id="A0A261UZD3"/>
<proteinExistence type="predicted"/>
<keyword evidence="1" id="KW-0812">Transmembrane</keyword>